<dbReference type="KEGG" id="rsz:108844607"/>
<evidence type="ECO:0000259" key="9">
    <source>
        <dbReference type="Pfam" id="PF13962"/>
    </source>
</evidence>
<dbReference type="Pfam" id="PF12796">
    <property type="entry name" value="Ank_2"/>
    <property type="match status" value="2"/>
</dbReference>
<evidence type="ECO:0000256" key="7">
    <source>
        <dbReference type="PROSITE-ProRule" id="PRU00023"/>
    </source>
</evidence>
<dbReference type="Proteomes" id="UP000504610">
    <property type="component" value="Unplaced"/>
</dbReference>
<keyword evidence="5 7" id="KW-0040">ANK repeat</keyword>
<evidence type="ECO:0000313" key="10">
    <source>
        <dbReference type="Proteomes" id="UP000504610"/>
    </source>
</evidence>
<feature type="transmembrane region" description="Helical" evidence="8">
    <location>
        <begin position="600"/>
        <end position="620"/>
    </location>
</feature>
<feature type="transmembrane region" description="Helical" evidence="8">
    <location>
        <begin position="473"/>
        <end position="494"/>
    </location>
</feature>
<accession>A0A9W3D3F7</accession>
<dbReference type="GeneID" id="108844607"/>
<dbReference type="PROSITE" id="PS50088">
    <property type="entry name" value="ANK_REPEAT"/>
    <property type="match status" value="1"/>
</dbReference>
<dbReference type="SMART" id="SM00248">
    <property type="entry name" value="ANK"/>
    <property type="match status" value="9"/>
</dbReference>
<feature type="transmembrane region" description="Helical" evidence="8">
    <location>
        <begin position="651"/>
        <end position="671"/>
    </location>
</feature>
<evidence type="ECO:0000256" key="4">
    <source>
        <dbReference type="ARBA" id="ARBA00022989"/>
    </source>
</evidence>
<dbReference type="InterPro" id="IPR002110">
    <property type="entry name" value="Ankyrin_rpt"/>
</dbReference>
<dbReference type="RefSeq" id="XP_056857983.1">
    <property type="nucleotide sequence ID" value="XM_057002003.1"/>
</dbReference>
<reference evidence="11" key="1">
    <citation type="submission" date="2025-08" db="UniProtKB">
        <authorList>
            <consortium name="RefSeq"/>
        </authorList>
    </citation>
    <scope>IDENTIFICATION</scope>
    <source>
        <tissue evidence="11">Leaf</tissue>
    </source>
</reference>
<sequence length="682" mass="75922">MDSSEARLDRIESQWSTDTYEKHWIQRYNPISMIMRGICYVCILCCSLVCSEAGEDTESVPEFLTGIIFSDLFYPPNEYVQMNPEIFTAVSAGKKDCLATLNISGSQIAHLKDDQGNSVLHLAATWGNLELVQAFVSECPSLLLRPNSKDQLPLHVAAHAGQLAVVKALNETISFVTDKLSAEDEKERLKLHVVKDKEGNTPLHLALKGGHVKTAACLVKANGRASFLADKDGISPLYMAVRIGNLFLVNKMLNCTNENGKFSELEGKKFLAHAALKARNTDILDVILKEDSSLEDELDGEGRSCLSVGAFIGFNRGVCYLLSRSTKNVYVCNNDGSFPIHIAMKRRQIYLVSAILERCPDSKYLLNRKGQNILHIAANSGKNGFILFIYLLGAAARSIFLRDGGFSRLMEKQDVDGNTPLHLATMNWRPRTIFCLLCYYNRKCMATRNNSGLTALDIAESNMHPNYIFRERVTLLVLLYFYVTSKGLFTRKMFTERITKRSDPPAGDKNKDYVNTLLVVSTLVATVTFAAGFTIPGGFNSSGPNSGRATLASDHRLIYFIVFDILAMQSSIVTISMLIWAQLADPSLVHRSLNTVTLPLLFFSLLCMTVAFYCGVWVAFAHVEEFVFLLNITFGIFLFLMLFLLGPHVIIQIPGIPALFGPYFLLFVLFIDDDHHEQASAT</sequence>
<keyword evidence="3" id="KW-0677">Repeat</keyword>
<dbReference type="Pfam" id="PF13962">
    <property type="entry name" value="PGG"/>
    <property type="match status" value="1"/>
</dbReference>
<feature type="domain" description="PGG" evidence="9">
    <location>
        <begin position="509"/>
        <end position="618"/>
    </location>
</feature>
<dbReference type="InterPro" id="IPR036770">
    <property type="entry name" value="Ankyrin_rpt-contain_sf"/>
</dbReference>
<evidence type="ECO:0000256" key="6">
    <source>
        <dbReference type="ARBA" id="ARBA00023136"/>
    </source>
</evidence>
<feature type="transmembrane region" description="Helical" evidence="8">
    <location>
        <begin position="557"/>
        <end position="580"/>
    </location>
</feature>
<feature type="transmembrane region" description="Helical" evidence="8">
    <location>
        <begin position="514"/>
        <end position="536"/>
    </location>
</feature>
<dbReference type="SUPFAM" id="SSF48403">
    <property type="entry name" value="Ankyrin repeat"/>
    <property type="match status" value="1"/>
</dbReference>
<dbReference type="GO" id="GO:0005886">
    <property type="term" value="C:plasma membrane"/>
    <property type="evidence" value="ECO:0007669"/>
    <property type="project" value="TreeGrafter"/>
</dbReference>
<dbReference type="PANTHER" id="PTHR24186">
    <property type="entry name" value="PROTEIN PHOSPHATASE 1 REGULATORY SUBUNIT"/>
    <property type="match status" value="1"/>
</dbReference>
<evidence type="ECO:0000256" key="8">
    <source>
        <dbReference type="SAM" id="Phobius"/>
    </source>
</evidence>
<evidence type="ECO:0000313" key="11">
    <source>
        <dbReference type="RefSeq" id="XP_056857983.1"/>
    </source>
</evidence>
<feature type="transmembrane region" description="Helical" evidence="8">
    <location>
        <begin position="384"/>
        <end position="401"/>
    </location>
</feature>
<evidence type="ECO:0000256" key="5">
    <source>
        <dbReference type="ARBA" id="ARBA00023043"/>
    </source>
</evidence>
<evidence type="ECO:0000256" key="1">
    <source>
        <dbReference type="ARBA" id="ARBA00004141"/>
    </source>
</evidence>
<dbReference type="AlphaFoldDB" id="A0A9W3D3F7"/>
<dbReference type="PROSITE" id="PS50297">
    <property type="entry name" value="ANK_REP_REGION"/>
    <property type="match status" value="1"/>
</dbReference>
<comment type="subcellular location">
    <subcellularLocation>
        <location evidence="1">Membrane</location>
        <topology evidence="1">Multi-pass membrane protein</topology>
    </subcellularLocation>
</comment>
<keyword evidence="2 8" id="KW-0812">Transmembrane</keyword>
<keyword evidence="6 8" id="KW-0472">Membrane</keyword>
<evidence type="ECO:0000256" key="3">
    <source>
        <dbReference type="ARBA" id="ARBA00022737"/>
    </source>
</evidence>
<feature type="transmembrane region" description="Helical" evidence="8">
    <location>
        <begin position="627"/>
        <end position="645"/>
    </location>
</feature>
<protein>
    <submittedName>
        <fullName evidence="11">Protein ACCELERATED CELL DEATH 6 isoform X1</fullName>
    </submittedName>
</protein>
<dbReference type="Gene3D" id="1.25.40.20">
    <property type="entry name" value="Ankyrin repeat-containing domain"/>
    <property type="match status" value="2"/>
</dbReference>
<keyword evidence="10" id="KW-1185">Reference proteome</keyword>
<evidence type="ECO:0000256" key="2">
    <source>
        <dbReference type="ARBA" id="ARBA00022692"/>
    </source>
</evidence>
<keyword evidence="4 8" id="KW-1133">Transmembrane helix</keyword>
<dbReference type="OrthoDB" id="598775at2759"/>
<feature type="repeat" description="ANK" evidence="7">
    <location>
        <begin position="198"/>
        <end position="230"/>
    </location>
</feature>
<gene>
    <name evidence="11" type="primary">LOC108844607</name>
</gene>
<organism evidence="10 11">
    <name type="scientific">Raphanus sativus</name>
    <name type="common">Radish</name>
    <name type="synonym">Raphanus raphanistrum var. sativus</name>
    <dbReference type="NCBI Taxonomy" id="3726"/>
    <lineage>
        <taxon>Eukaryota</taxon>
        <taxon>Viridiplantae</taxon>
        <taxon>Streptophyta</taxon>
        <taxon>Embryophyta</taxon>
        <taxon>Tracheophyta</taxon>
        <taxon>Spermatophyta</taxon>
        <taxon>Magnoliopsida</taxon>
        <taxon>eudicotyledons</taxon>
        <taxon>Gunneridae</taxon>
        <taxon>Pentapetalae</taxon>
        <taxon>rosids</taxon>
        <taxon>malvids</taxon>
        <taxon>Brassicales</taxon>
        <taxon>Brassicaceae</taxon>
        <taxon>Brassiceae</taxon>
        <taxon>Raphanus</taxon>
    </lineage>
</organism>
<proteinExistence type="predicted"/>
<dbReference type="InterPro" id="IPR026961">
    <property type="entry name" value="PGG_dom"/>
</dbReference>
<name>A0A9W3D3F7_RAPSA</name>
<dbReference type="PANTHER" id="PTHR24186:SF46">
    <property type="entry name" value="PROTEIN ACCELERATED CELL DEATH 6-LIKE"/>
    <property type="match status" value="1"/>
</dbReference>